<sequence>MLIILKSTDKNYFFESYHWLILSKSQENVLDVLNNIKLNINSDLHLVVPNGRENFTIFDIYNPASQHGGKLIPHLDKSLKEYLVDDKNRQVNSMHRFQNACVNRCKELFNFSLHIQRTNSWGYVQADGYFDGLVGLLERRVVDFGSSPLIYKLDRIPVLSVDNNQDGVDSSWSFVFLFALGTFCQQGGTCYPKLFSSRILSLFVFLFCLLIYQFYSASIVSYLLMDPPRTIHNLKDLVESALRVGIEDILIDRNYFV</sequence>
<evidence type="ECO:0000313" key="6">
    <source>
        <dbReference type="Proteomes" id="UP001162156"/>
    </source>
</evidence>
<keyword evidence="2" id="KW-1133">Transmembrane helix</keyword>
<dbReference type="Pfam" id="PF00060">
    <property type="entry name" value="Lig_chan"/>
    <property type="match status" value="1"/>
</dbReference>
<dbReference type="SUPFAM" id="SSF53850">
    <property type="entry name" value="Periplasmic binding protein-like II"/>
    <property type="match status" value="1"/>
</dbReference>
<feature type="transmembrane region" description="Helical" evidence="2">
    <location>
        <begin position="199"/>
        <end position="225"/>
    </location>
</feature>
<proteinExistence type="inferred from homology"/>
<dbReference type="Proteomes" id="UP001162156">
    <property type="component" value="Unassembled WGS sequence"/>
</dbReference>
<evidence type="ECO:0000259" key="3">
    <source>
        <dbReference type="Pfam" id="PF00060"/>
    </source>
</evidence>
<accession>A0AAV8WRH2</accession>
<name>A0AAV8WRH2_9CUCU</name>
<dbReference type="GO" id="GO:0015276">
    <property type="term" value="F:ligand-gated monoatomic ion channel activity"/>
    <property type="evidence" value="ECO:0007669"/>
    <property type="project" value="InterPro"/>
</dbReference>
<dbReference type="GO" id="GO:0016020">
    <property type="term" value="C:membrane"/>
    <property type="evidence" value="ECO:0007669"/>
    <property type="project" value="InterPro"/>
</dbReference>
<evidence type="ECO:0000256" key="2">
    <source>
        <dbReference type="SAM" id="Phobius"/>
    </source>
</evidence>
<evidence type="ECO:0000256" key="1">
    <source>
        <dbReference type="ARBA" id="ARBA00008685"/>
    </source>
</evidence>
<keyword evidence="6" id="KW-1185">Reference proteome</keyword>
<dbReference type="EMBL" id="JANEYF010005220">
    <property type="protein sequence ID" value="KAJ8928860.1"/>
    <property type="molecule type" value="Genomic_DNA"/>
</dbReference>
<feature type="domain" description="Ionotropic glutamate receptor C-terminal" evidence="3">
    <location>
        <begin position="166"/>
        <end position="239"/>
    </location>
</feature>
<dbReference type="InterPro" id="IPR001320">
    <property type="entry name" value="Iontro_rcpt_C"/>
</dbReference>
<dbReference type="Gene3D" id="1.10.287.70">
    <property type="match status" value="1"/>
</dbReference>
<feature type="domain" description="Ionotropic receptor 75a N-terminal" evidence="4">
    <location>
        <begin position="6"/>
        <end position="72"/>
    </location>
</feature>
<feature type="non-terminal residue" evidence="5">
    <location>
        <position position="257"/>
    </location>
</feature>
<comment type="similarity">
    <text evidence="1">Belongs to the glutamate-gated ion channel (TC 1.A.10.1) family.</text>
</comment>
<organism evidence="5 6">
    <name type="scientific">Rhamnusium bicolor</name>
    <dbReference type="NCBI Taxonomy" id="1586634"/>
    <lineage>
        <taxon>Eukaryota</taxon>
        <taxon>Metazoa</taxon>
        <taxon>Ecdysozoa</taxon>
        <taxon>Arthropoda</taxon>
        <taxon>Hexapoda</taxon>
        <taxon>Insecta</taxon>
        <taxon>Pterygota</taxon>
        <taxon>Neoptera</taxon>
        <taxon>Endopterygota</taxon>
        <taxon>Coleoptera</taxon>
        <taxon>Polyphaga</taxon>
        <taxon>Cucujiformia</taxon>
        <taxon>Chrysomeloidea</taxon>
        <taxon>Cerambycidae</taxon>
        <taxon>Lepturinae</taxon>
        <taxon>Rhagiini</taxon>
        <taxon>Rhamnusium</taxon>
    </lineage>
</organism>
<gene>
    <name evidence="5" type="ORF">NQ314_018517</name>
</gene>
<reference evidence="5" key="1">
    <citation type="journal article" date="2023" name="Insect Mol. Biol.">
        <title>Genome sequencing provides insights into the evolution of gene families encoding plant cell wall-degrading enzymes in longhorned beetles.</title>
        <authorList>
            <person name="Shin N.R."/>
            <person name="Okamura Y."/>
            <person name="Kirsch R."/>
            <person name="Pauchet Y."/>
        </authorList>
    </citation>
    <scope>NUCLEOTIDE SEQUENCE</scope>
    <source>
        <strain evidence="5">RBIC_L_NR</strain>
    </source>
</reference>
<evidence type="ECO:0008006" key="7">
    <source>
        <dbReference type="Google" id="ProtNLM"/>
    </source>
</evidence>
<comment type="caution">
    <text evidence="5">The sequence shown here is derived from an EMBL/GenBank/DDBJ whole genome shotgun (WGS) entry which is preliminary data.</text>
</comment>
<keyword evidence="2" id="KW-0472">Membrane</keyword>
<evidence type="ECO:0000313" key="5">
    <source>
        <dbReference type="EMBL" id="KAJ8928860.1"/>
    </source>
</evidence>
<dbReference type="AlphaFoldDB" id="A0AAV8WRH2"/>
<dbReference type="Pfam" id="PF24576">
    <property type="entry name" value="IR75A_N"/>
    <property type="match status" value="1"/>
</dbReference>
<evidence type="ECO:0000259" key="4">
    <source>
        <dbReference type="Pfam" id="PF24576"/>
    </source>
</evidence>
<protein>
    <recommendedName>
        <fullName evidence="7">Ionotropic glutamate receptor C-terminal domain-containing protein</fullName>
    </recommendedName>
</protein>
<dbReference type="InterPro" id="IPR057074">
    <property type="entry name" value="IR75A_N"/>
</dbReference>
<keyword evidence="2" id="KW-0812">Transmembrane</keyword>